<dbReference type="AlphaFoldDB" id="K9ES46"/>
<evidence type="ECO:0000259" key="1">
    <source>
        <dbReference type="Pfam" id="PF07435"/>
    </source>
</evidence>
<dbReference type="STRING" id="883081.HMPREF9698_00735"/>
<gene>
    <name evidence="2" type="ORF">HMPREF9698_00735</name>
</gene>
<dbReference type="InterPro" id="IPR042274">
    <property type="entry name" value="YycH/YycI_2"/>
</dbReference>
<proteinExistence type="predicted"/>
<dbReference type="EMBL" id="AGXA01000016">
    <property type="protein sequence ID" value="EKU93787.1"/>
    <property type="molecule type" value="Genomic_DNA"/>
</dbReference>
<name>K9ES46_9LACT</name>
<keyword evidence="3" id="KW-1185">Reference proteome</keyword>
<dbReference type="CDD" id="cd15787">
    <property type="entry name" value="YycH_N"/>
    <property type="match status" value="1"/>
</dbReference>
<dbReference type="HOGENOM" id="CLU_037125_1_0_9"/>
<dbReference type="OrthoDB" id="2382185at2"/>
<evidence type="ECO:0000313" key="2">
    <source>
        <dbReference type="EMBL" id="EKU93787.1"/>
    </source>
</evidence>
<feature type="domain" description="Regulatory protein YycH" evidence="1">
    <location>
        <begin position="6"/>
        <end position="430"/>
    </location>
</feature>
<comment type="caution">
    <text evidence="2">The sequence shown here is derived from an EMBL/GenBank/DDBJ whole genome shotgun (WGS) entry which is preliminary data.</text>
</comment>
<dbReference type="RefSeq" id="WP_003777474.1">
    <property type="nucleotide sequence ID" value="NZ_JH992958.1"/>
</dbReference>
<evidence type="ECO:0000313" key="3">
    <source>
        <dbReference type="Proteomes" id="UP000009875"/>
    </source>
</evidence>
<protein>
    <recommendedName>
        <fullName evidence="1">Regulatory protein YycH domain-containing protein</fullName>
    </recommendedName>
</protein>
<organism evidence="2 3">
    <name type="scientific">Alloiococcus otitis ATCC 51267</name>
    <dbReference type="NCBI Taxonomy" id="883081"/>
    <lineage>
        <taxon>Bacteria</taxon>
        <taxon>Bacillati</taxon>
        <taxon>Bacillota</taxon>
        <taxon>Bacilli</taxon>
        <taxon>Lactobacillales</taxon>
        <taxon>Carnobacteriaceae</taxon>
        <taxon>Alloiococcus</taxon>
    </lineage>
</organism>
<dbReference type="eggNOG" id="COG4863">
    <property type="taxonomic scope" value="Bacteria"/>
</dbReference>
<reference evidence="2 3" key="1">
    <citation type="submission" date="2012-09" db="EMBL/GenBank/DDBJ databases">
        <title>The Genome Sequence of Alloiococcus otitis ATCC 51267.</title>
        <authorList>
            <consortium name="The Broad Institute Genome Sequencing Platform"/>
            <person name="Earl A."/>
            <person name="Ward D."/>
            <person name="Feldgarden M."/>
            <person name="Gevers D."/>
            <person name="Huys G."/>
            <person name="Walker B."/>
            <person name="Young S.K."/>
            <person name="Zeng Q."/>
            <person name="Gargeya S."/>
            <person name="Fitzgerald M."/>
            <person name="Haas B."/>
            <person name="Abouelleil A."/>
            <person name="Alvarado L."/>
            <person name="Arachchi H.M."/>
            <person name="Berlin A.M."/>
            <person name="Chapman S.B."/>
            <person name="Goldberg J."/>
            <person name="Griggs A."/>
            <person name="Gujja S."/>
            <person name="Hansen M."/>
            <person name="Howarth C."/>
            <person name="Imamovic A."/>
            <person name="Larimer J."/>
            <person name="McCowen C."/>
            <person name="Montmayeur A."/>
            <person name="Murphy C."/>
            <person name="Neiman D."/>
            <person name="Pearson M."/>
            <person name="Priest M."/>
            <person name="Roberts A."/>
            <person name="Saif S."/>
            <person name="Shea T."/>
            <person name="Sisk P."/>
            <person name="Sykes S."/>
            <person name="Wortman J."/>
            <person name="Nusbaum C."/>
            <person name="Birren B."/>
        </authorList>
    </citation>
    <scope>NUCLEOTIDE SEQUENCE [LARGE SCALE GENOMIC DNA]</scope>
    <source>
        <strain evidence="2 3">ATCC 51267</strain>
    </source>
</reference>
<sequence>MTYSRIKYVILALLILLSIYLSYKIWVPVSDQDDGYLSQGENPSPSSLVERDTNEVYSPHQFIYHQEDESWSYDPSVFNDSFSRTIESMSLDTLGEGEDLSLEDYQDQVAASRQALELVFSAPLPFGLFGTSFDNIPTDLADQEFDKVLIDLDSPQELDFYNSQAETLYKVNLVSLDLSEAEDLLADEGNRLFSVYPEKIQNKYAYLPNTEVTLQNHYHVVERLPNSLYSTHFFPDPSGVELRVSNNISRYIDLQTELRINNASDVLTYFRQLSDLNEMSTSERFIASRNELNTLENWPNEIKYDGVNNQFKQVVYRRYYNGWPVFSEGDLNTLTEVGVLEEGLSQLRLPLLIIQTPLSIDDDEEVSLASGEEVIADLRSVVDLDLIQDLTIGYTWDDDREEDQVVRLTPEWFVKSQDKWTNMDDFMDQGGDV</sequence>
<dbReference type="Proteomes" id="UP000009875">
    <property type="component" value="Unassembled WGS sequence"/>
</dbReference>
<dbReference type="InterPro" id="IPR009996">
    <property type="entry name" value="YycH"/>
</dbReference>
<dbReference type="Pfam" id="PF07435">
    <property type="entry name" value="YycH"/>
    <property type="match status" value="1"/>
</dbReference>
<dbReference type="Gene3D" id="3.30.310.160">
    <property type="entry name" value="YycH protein, domain 2"/>
    <property type="match status" value="1"/>
</dbReference>
<accession>K9ES46</accession>